<reference evidence="2" key="1">
    <citation type="submission" date="2020-07" db="EMBL/GenBank/DDBJ databases">
        <title>Huge and variable diversity of episymbiotic CPR bacteria and DPANN archaea in groundwater ecosystems.</title>
        <authorList>
            <person name="He C.Y."/>
            <person name="Keren R."/>
            <person name="Whittaker M."/>
            <person name="Farag I.F."/>
            <person name="Doudna J."/>
            <person name="Cate J.H.D."/>
            <person name="Banfield J.F."/>
        </authorList>
    </citation>
    <scope>NUCLEOTIDE SEQUENCE</scope>
    <source>
        <strain evidence="2">NC_groundwater_973_Pr1_S-0.2um_54_13</strain>
    </source>
</reference>
<feature type="compositionally biased region" description="Low complexity" evidence="1">
    <location>
        <begin position="283"/>
        <end position="312"/>
    </location>
</feature>
<dbReference type="Proteomes" id="UP000753196">
    <property type="component" value="Unassembled WGS sequence"/>
</dbReference>
<protein>
    <submittedName>
        <fullName evidence="2">Type IV secretory system conjugative DNA transfer family protein</fullName>
    </submittedName>
</protein>
<dbReference type="SUPFAM" id="SSF52540">
    <property type="entry name" value="P-loop containing nucleoside triphosphate hydrolases"/>
    <property type="match status" value="1"/>
</dbReference>
<name>A0A932R060_9BACT</name>
<accession>A0A932R060</accession>
<organism evidence="2 3">
    <name type="scientific">Candidatus Sungiibacteriota bacterium</name>
    <dbReference type="NCBI Taxonomy" id="2750080"/>
    <lineage>
        <taxon>Bacteria</taxon>
        <taxon>Candidatus Sungiibacteriota</taxon>
    </lineage>
</organism>
<evidence type="ECO:0000313" key="3">
    <source>
        <dbReference type="Proteomes" id="UP000753196"/>
    </source>
</evidence>
<dbReference type="Gene3D" id="3.40.50.300">
    <property type="entry name" value="P-loop containing nucleotide triphosphate hydrolases"/>
    <property type="match status" value="1"/>
</dbReference>
<dbReference type="InterPro" id="IPR027417">
    <property type="entry name" value="P-loop_NTPase"/>
</dbReference>
<gene>
    <name evidence="2" type="ORF">HY221_01760</name>
</gene>
<dbReference type="EMBL" id="JACQCR010000040">
    <property type="protein sequence ID" value="MBI3631038.1"/>
    <property type="molecule type" value="Genomic_DNA"/>
</dbReference>
<evidence type="ECO:0000256" key="1">
    <source>
        <dbReference type="SAM" id="MobiDB-lite"/>
    </source>
</evidence>
<evidence type="ECO:0000313" key="2">
    <source>
        <dbReference type="EMBL" id="MBI3631038.1"/>
    </source>
</evidence>
<proteinExistence type="predicted"/>
<feature type="region of interest" description="Disordered" evidence="1">
    <location>
        <begin position="249"/>
        <end position="315"/>
    </location>
</feature>
<dbReference type="AlphaFoldDB" id="A0A932R060"/>
<feature type="compositionally biased region" description="Polar residues" evidence="1">
    <location>
        <begin position="250"/>
        <end position="266"/>
    </location>
</feature>
<sequence>MKELLSHSMDALIAAYGHVRLHELQQFMETLPYPDDKRENGFCFETMQRAYMKPVRKLPLHDWKVVEGYIFENMRRMSDKTRSGIITSFTSLAHPFIKGTMHKVFCTDSTLVPELTHEGAIIIIDLPVKQWDTAGVLASHVMKYLFQKAAERRNVTAATRPVFLWADECQFFMSEYDNEFQSTARSSRACTVYLTQNLSGIYNTIGGKHPEHAADALLGNLRTKIFHSNDNRTTNNWAADTIGKDVQIRGNYSDSQGSSESYNEGRNQSRGSSWGYSSGGQHGSSSSNSNSSSGSNTGWSQSSSNNRSRGGSETIDYRLQPSFFAEGLRTGGPKNKNIVDAVMFQPGQRFTDTNEHWGICSFLQG</sequence>
<comment type="caution">
    <text evidence="2">The sequence shown here is derived from an EMBL/GenBank/DDBJ whole genome shotgun (WGS) entry which is preliminary data.</text>
</comment>